<dbReference type="RefSeq" id="XP_033526739.1">
    <property type="nucleotide sequence ID" value="XM_033667673.1"/>
</dbReference>
<reference evidence="1" key="1">
    <citation type="journal article" date="2020" name="Stud. Mycol.">
        <title>101 Dothideomycetes genomes: a test case for predicting lifestyles and emergence of pathogens.</title>
        <authorList>
            <person name="Haridas S."/>
            <person name="Albert R."/>
            <person name="Binder M."/>
            <person name="Bloem J."/>
            <person name="Labutti K."/>
            <person name="Salamov A."/>
            <person name="Andreopoulos B."/>
            <person name="Baker S."/>
            <person name="Barry K."/>
            <person name="Bills G."/>
            <person name="Bluhm B."/>
            <person name="Cannon C."/>
            <person name="Castanera R."/>
            <person name="Culley D."/>
            <person name="Daum C."/>
            <person name="Ezra D."/>
            <person name="Gonzalez J."/>
            <person name="Henrissat B."/>
            <person name="Kuo A."/>
            <person name="Liang C."/>
            <person name="Lipzen A."/>
            <person name="Lutzoni F."/>
            <person name="Magnuson J."/>
            <person name="Mondo S."/>
            <person name="Nolan M."/>
            <person name="Ohm R."/>
            <person name="Pangilinan J."/>
            <person name="Park H.-J."/>
            <person name="Ramirez L."/>
            <person name="Alfaro M."/>
            <person name="Sun H."/>
            <person name="Tritt A."/>
            <person name="Yoshinaga Y."/>
            <person name="Zwiers L.-H."/>
            <person name="Turgeon B."/>
            <person name="Goodwin S."/>
            <person name="Spatafora J."/>
            <person name="Crous P."/>
            <person name="Grigoriev I."/>
        </authorList>
    </citation>
    <scope>NUCLEOTIDE SEQUENCE</scope>
    <source>
        <strain evidence="1">CBS 119687</strain>
    </source>
</reference>
<dbReference type="Proteomes" id="UP000799771">
    <property type="component" value="Unassembled WGS sequence"/>
</dbReference>
<gene>
    <name evidence="1" type="ORF">P153DRAFT_364764</name>
</gene>
<protein>
    <submittedName>
        <fullName evidence="1">Uncharacterized protein</fullName>
    </submittedName>
</protein>
<keyword evidence="2" id="KW-1185">Reference proteome</keyword>
<dbReference type="EMBL" id="ML977501">
    <property type="protein sequence ID" value="KAF2132352.1"/>
    <property type="molecule type" value="Genomic_DNA"/>
</dbReference>
<dbReference type="GeneID" id="54408105"/>
<proteinExistence type="predicted"/>
<sequence length="70" mass="7928">MSSAMWRRERNHCVIMRPAFRPMSCSSPRPRRLGDFIPSRLVSSHCVFATSSDLLYAFGVLYCVVLCCVG</sequence>
<organism evidence="1 2">
    <name type="scientific">Dothidotthia symphoricarpi CBS 119687</name>
    <dbReference type="NCBI Taxonomy" id="1392245"/>
    <lineage>
        <taxon>Eukaryota</taxon>
        <taxon>Fungi</taxon>
        <taxon>Dikarya</taxon>
        <taxon>Ascomycota</taxon>
        <taxon>Pezizomycotina</taxon>
        <taxon>Dothideomycetes</taxon>
        <taxon>Pleosporomycetidae</taxon>
        <taxon>Pleosporales</taxon>
        <taxon>Dothidotthiaceae</taxon>
        <taxon>Dothidotthia</taxon>
    </lineage>
</organism>
<name>A0A6A6AK71_9PLEO</name>
<evidence type="ECO:0000313" key="1">
    <source>
        <dbReference type="EMBL" id="KAF2132352.1"/>
    </source>
</evidence>
<evidence type="ECO:0000313" key="2">
    <source>
        <dbReference type="Proteomes" id="UP000799771"/>
    </source>
</evidence>
<dbReference type="AlphaFoldDB" id="A0A6A6AK71"/>
<accession>A0A6A6AK71</accession>